<protein>
    <recommendedName>
        <fullName evidence="11">Protein kinase domain-containing protein</fullName>
    </recommendedName>
</protein>
<accession>C1FJ70</accession>
<dbReference type="PANTHER" id="PTHR44329:SF140">
    <property type="entry name" value="INACTIVE PROTEIN TYROSINE KINASE PTKL"/>
    <property type="match status" value="1"/>
</dbReference>
<dbReference type="InterPro" id="IPR002110">
    <property type="entry name" value="Ankyrin_rpt"/>
</dbReference>
<dbReference type="GO" id="GO:0004674">
    <property type="term" value="F:protein serine/threonine kinase activity"/>
    <property type="evidence" value="ECO:0007669"/>
    <property type="project" value="UniProtKB-KW"/>
</dbReference>
<keyword evidence="7" id="KW-0040">ANK repeat</keyword>
<organism evidence="12 13">
    <name type="scientific">Micromonas commoda (strain RCC299 / NOUM17 / CCMP2709)</name>
    <name type="common">Picoplanktonic green alga</name>
    <dbReference type="NCBI Taxonomy" id="296587"/>
    <lineage>
        <taxon>Eukaryota</taxon>
        <taxon>Viridiplantae</taxon>
        <taxon>Chlorophyta</taxon>
        <taxon>Mamiellophyceae</taxon>
        <taxon>Mamiellales</taxon>
        <taxon>Mamiellaceae</taxon>
        <taxon>Micromonas</taxon>
    </lineage>
</organism>
<dbReference type="InterPro" id="IPR011009">
    <property type="entry name" value="Kinase-like_dom_sf"/>
</dbReference>
<name>C1FJ70_MICCC</name>
<keyword evidence="5" id="KW-0418">Kinase</keyword>
<evidence type="ECO:0000256" key="5">
    <source>
        <dbReference type="ARBA" id="ARBA00022777"/>
    </source>
</evidence>
<dbReference type="EMBL" id="CP001577">
    <property type="protein sequence ID" value="ACO70538.1"/>
    <property type="molecule type" value="Genomic_DNA"/>
</dbReference>
<evidence type="ECO:0000256" key="4">
    <source>
        <dbReference type="ARBA" id="ARBA00022741"/>
    </source>
</evidence>
<evidence type="ECO:0000313" key="12">
    <source>
        <dbReference type="EMBL" id="ACO70538.1"/>
    </source>
</evidence>
<dbReference type="PIRSF" id="PIRSF000654">
    <property type="entry name" value="Integrin-linked_kinase"/>
    <property type="match status" value="1"/>
</dbReference>
<dbReference type="PROSITE" id="PS50011">
    <property type="entry name" value="PROTEIN_KINASE_DOM"/>
    <property type="match status" value="1"/>
</dbReference>
<dbReference type="SUPFAM" id="SSF56112">
    <property type="entry name" value="Protein kinase-like (PK-like)"/>
    <property type="match status" value="1"/>
</dbReference>
<dbReference type="GeneID" id="8247933"/>
<dbReference type="InterPro" id="IPR051681">
    <property type="entry name" value="Ser/Thr_Kinases-Pseudokinases"/>
</dbReference>
<dbReference type="InterPro" id="IPR000719">
    <property type="entry name" value="Prot_kinase_dom"/>
</dbReference>
<keyword evidence="6 8" id="KW-0067">ATP-binding</keyword>
<dbReference type="Pfam" id="PF12796">
    <property type="entry name" value="Ank_2"/>
    <property type="match status" value="1"/>
</dbReference>
<keyword evidence="13" id="KW-1185">Reference proteome</keyword>
<gene>
    <name evidence="12" type="ORF">MICPUN_87088</name>
</gene>
<evidence type="ECO:0000256" key="8">
    <source>
        <dbReference type="PROSITE-ProRule" id="PRU10141"/>
    </source>
</evidence>
<feature type="binding site" evidence="8">
    <location>
        <position position="157"/>
    </location>
    <ligand>
        <name>ATP</name>
        <dbReference type="ChEBI" id="CHEBI:30616"/>
    </ligand>
</feature>
<dbReference type="eggNOG" id="KOG0192">
    <property type="taxonomic scope" value="Eukaryota"/>
</dbReference>
<reference evidence="12 13" key="1">
    <citation type="journal article" date="2009" name="Science">
        <title>Green evolution and dynamic adaptations revealed by genomes of the marine picoeukaryotes Micromonas.</title>
        <authorList>
            <person name="Worden A.Z."/>
            <person name="Lee J.H."/>
            <person name="Mock T."/>
            <person name="Rouze P."/>
            <person name="Simmons M.P."/>
            <person name="Aerts A.L."/>
            <person name="Allen A.E."/>
            <person name="Cuvelier M.L."/>
            <person name="Derelle E."/>
            <person name="Everett M.V."/>
            <person name="Foulon E."/>
            <person name="Grimwood J."/>
            <person name="Gundlach H."/>
            <person name="Henrissat B."/>
            <person name="Napoli C."/>
            <person name="McDonald S.M."/>
            <person name="Parker M.S."/>
            <person name="Rombauts S."/>
            <person name="Salamov A."/>
            <person name="Von Dassow P."/>
            <person name="Badger J.H."/>
            <person name="Coutinho P.M."/>
            <person name="Demir E."/>
            <person name="Dubchak I."/>
            <person name="Gentemann C."/>
            <person name="Eikrem W."/>
            <person name="Gready J.E."/>
            <person name="John U."/>
            <person name="Lanier W."/>
            <person name="Lindquist E.A."/>
            <person name="Lucas S."/>
            <person name="Mayer K.F."/>
            <person name="Moreau H."/>
            <person name="Not F."/>
            <person name="Otillar R."/>
            <person name="Panaud O."/>
            <person name="Pangilinan J."/>
            <person name="Paulsen I."/>
            <person name="Piegu B."/>
            <person name="Poliakov A."/>
            <person name="Robbens S."/>
            <person name="Schmutz J."/>
            <person name="Toulza E."/>
            <person name="Wyss T."/>
            <person name="Zelensky A."/>
            <person name="Zhou K."/>
            <person name="Armbrust E.V."/>
            <person name="Bhattacharya D."/>
            <person name="Goodenough U.W."/>
            <person name="Van de Peer Y."/>
            <person name="Grigoriev I.V."/>
        </authorList>
    </citation>
    <scope>NUCLEOTIDE SEQUENCE [LARGE SCALE GENOMIC DNA]</scope>
    <source>
        <strain evidence="13">RCC299 / NOUM17</strain>
    </source>
</reference>
<dbReference type="PROSITE" id="PS50297">
    <property type="entry name" value="ANK_REP_REGION"/>
    <property type="match status" value="1"/>
</dbReference>
<dbReference type="SMART" id="SM00220">
    <property type="entry name" value="S_TKc"/>
    <property type="match status" value="1"/>
</dbReference>
<feature type="repeat" description="ANK" evidence="7">
    <location>
        <begin position="33"/>
        <end position="66"/>
    </location>
</feature>
<dbReference type="InterPro" id="IPR017441">
    <property type="entry name" value="Protein_kinase_ATP_BS"/>
</dbReference>
<evidence type="ECO:0000256" key="10">
    <source>
        <dbReference type="SAM" id="MobiDB-lite"/>
    </source>
</evidence>
<evidence type="ECO:0000256" key="9">
    <source>
        <dbReference type="RuleBase" id="RU000304"/>
    </source>
</evidence>
<dbReference type="PANTHER" id="PTHR44329">
    <property type="entry name" value="SERINE/THREONINE-PROTEIN KINASE TNNI3K-RELATED"/>
    <property type="match status" value="1"/>
</dbReference>
<dbReference type="PROSITE" id="PS50088">
    <property type="entry name" value="ANK_REPEAT"/>
    <property type="match status" value="1"/>
</dbReference>
<dbReference type="PROSITE" id="PS00108">
    <property type="entry name" value="PROTEIN_KINASE_ST"/>
    <property type="match status" value="1"/>
</dbReference>
<keyword evidence="3" id="KW-0808">Transferase</keyword>
<evidence type="ECO:0000256" key="7">
    <source>
        <dbReference type="PROSITE-ProRule" id="PRU00023"/>
    </source>
</evidence>
<dbReference type="PROSITE" id="PS00107">
    <property type="entry name" value="PROTEIN_KINASE_ATP"/>
    <property type="match status" value="1"/>
</dbReference>
<dbReference type="Proteomes" id="UP000002009">
    <property type="component" value="Chromosome 12"/>
</dbReference>
<keyword evidence="4 8" id="KW-0547">Nucleotide-binding</keyword>
<evidence type="ECO:0000256" key="3">
    <source>
        <dbReference type="ARBA" id="ARBA00022679"/>
    </source>
</evidence>
<dbReference type="Gene3D" id="1.25.40.20">
    <property type="entry name" value="Ankyrin repeat-containing domain"/>
    <property type="match status" value="1"/>
</dbReference>
<comment type="similarity">
    <text evidence="1">Belongs to the protein kinase superfamily. TKL Ser/Thr protein kinase family.</text>
</comment>
<dbReference type="InterPro" id="IPR036770">
    <property type="entry name" value="Ankyrin_rpt-contain_sf"/>
</dbReference>
<dbReference type="AlphaFoldDB" id="C1FJ70"/>
<evidence type="ECO:0000256" key="2">
    <source>
        <dbReference type="ARBA" id="ARBA00022527"/>
    </source>
</evidence>
<evidence type="ECO:0000259" key="11">
    <source>
        <dbReference type="PROSITE" id="PS50011"/>
    </source>
</evidence>
<dbReference type="STRING" id="296587.C1FJ70"/>
<dbReference type="FunFam" id="3.30.200.20:FF:000180">
    <property type="entry name" value="serine/threonine-protein kinase STY46-like"/>
    <property type="match status" value="1"/>
</dbReference>
<dbReference type="GO" id="GO:0005524">
    <property type="term" value="F:ATP binding"/>
    <property type="evidence" value="ECO:0007669"/>
    <property type="project" value="UniProtKB-UniRule"/>
</dbReference>
<keyword evidence="2 9" id="KW-0723">Serine/threonine-protein kinase</keyword>
<feature type="region of interest" description="Disordered" evidence="10">
    <location>
        <begin position="99"/>
        <end position="121"/>
    </location>
</feature>
<evidence type="ECO:0000256" key="1">
    <source>
        <dbReference type="ARBA" id="ARBA00005843"/>
    </source>
</evidence>
<dbReference type="KEGG" id="mis:MICPUN_87088"/>
<dbReference type="SUPFAM" id="SSF48403">
    <property type="entry name" value="Ankyrin repeat"/>
    <property type="match status" value="1"/>
</dbReference>
<dbReference type="OrthoDB" id="6127067at2759"/>
<dbReference type="OMA" id="TEHCWDA"/>
<dbReference type="RefSeq" id="XP_002509280.1">
    <property type="nucleotide sequence ID" value="XM_002509234.1"/>
</dbReference>
<proteinExistence type="inferred from homology"/>
<evidence type="ECO:0000313" key="13">
    <source>
        <dbReference type="Proteomes" id="UP000002009"/>
    </source>
</evidence>
<dbReference type="Pfam" id="PF07714">
    <property type="entry name" value="PK_Tyr_Ser-Thr"/>
    <property type="match status" value="1"/>
</dbReference>
<dbReference type="InParanoid" id="C1FJ70"/>
<dbReference type="SMART" id="SM00248">
    <property type="entry name" value="ANK"/>
    <property type="match status" value="2"/>
</dbReference>
<dbReference type="InterPro" id="IPR008271">
    <property type="entry name" value="Ser/Thr_kinase_AS"/>
</dbReference>
<dbReference type="InterPro" id="IPR001245">
    <property type="entry name" value="Ser-Thr/Tyr_kinase_cat_dom"/>
</dbReference>
<sequence length="436" mass="48388">MLEHAKVDNLPSFLSCIRENAIDLMSINSRNTSGTTALHVAAANGCMKVLAHLVTEVCVDINAADNWTRTALDEATKAGHEDAVRYLLAAGARHGTNIDWNRHRGEPIETPPRTSASPEPDEWELLPWDVKVDDVVGEGAFGEIRCGRWRGSPVAIKTLKSDCMTDAIALKEFNCEMSIWCRLVHPNIVQFLGVGYKAGQPPIMVCELMGGGSLQQKLLELQSWGKKMDFDRAFKIASNVAAALNYMHSRRPYAVIHRDLKPANILLTSNGVAKVADFGLSKMFDITTPREPAREENDDTGAYKYMAPEVFKHEFYGLKCDVYSYAMVVYEVFEGLLAFGDPITWAHRAASSEKARPGWNFMAAYESRRCEEMCKLVEQCWHSDPKERPTFMRIANVLRSIGYISKFEKRPELTAKGKKGGAAGAAEAAGCNCVVM</sequence>
<feature type="domain" description="Protein kinase" evidence="11">
    <location>
        <begin position="130"/>
        <end position="404"/>
    </location>
</feature>
<evidence type="ECO:0000256" key="6">
    <source>
        <dbReference type="ARBA" id="ARBA00022840"/>
    </source>
</evidence>
<dbReference type="Gene3D" id="1.10.510.10">
    <property type="entry name" value="Transferase(Phosphotransferase) domain 1"/>
    <property type="match status" value="1"/>
</dbReference>